<dbReference type="Proteomes" id="UP000037267">
    <property type="component" value="Unassembled WGS sequence"/>
</dbReference>
<organism evidence="1 2">
    <name type="scientific">Gottschalkia purinilytica</name>
    <name type="common">Clostridium purinilyticum</name>
    <dbReference type="NCBI Taxonomy" id="1503"/>
    <lineage>
        <taxon>Bacteria</taxon>
        <taxon>Bacillati</taxon>
        <taxon>Bacillota</taxon>
        <taxon>Tissierellia</taxon>
        <taxon>Tissierellales</taxon>
        <taxon>Gottschalkiaceae</taxon>
        <taxon>Gottschalkia</taxon>
    </lineage>
</organism>
<dbReference type="AlphaFoldDB" id="A0A0L0WA79"/>
<dbReference type="STRING" id="1503.CLPU_7c00770"/>
<proteinExistence type="predicted"/>
<evidence type="ECO:0000313" key="1">
    <source>
        <dbReference type="EMBL" id="KNF08449.1"/>
    </source>
</evidence>
<dbReference type="EMBL" id="LGSS01000007">
    <property type="protein sequence ID" value="KNF08449.1"/>
    <property type="molecule type" value="Genomic_DNA"/>
</dbReference>
<sequence length="189" mass="21444">MQESNFIRFAEVIKVKSEKRVVSITVRPLITNCTGSIYFTDLQLQEGDKLTGYTLHTETFLKHSPNPVRFHNGVVRSGDTIIIFNLGETSSGLDCYIYPLQAMEAGSIQLSQGMGSHKVKFDSEAYPGDEFTLKASTRECLRNGYPTPKHGFYQYTAATDSKHQVKLQDRKSARVYFEYKEMLKGDLRP</sequence>
<reference evidence="2" key="1">
    <citation type="submission" date="2015-07" db="EMBL/GenBank/DDBJ databases">
        <title>Draft genome sequence of the purine-degrading Gottschalkia purinilyticum DSM 1384 (formerly Clostridium purinilyticum).</title>
        <authorList>
            <person name="Poehlein A."/>
            <person name="Schiel-Bengelsdorf B."/>
            <person name="Bengelsdorf F.R."/>
            <person name="Daniel R."/>
            <person name="Duerre P."/>
        </authorList>
    </citation>
    <scope>NUCLEOTIDE SEQUENCE [LARGE SCALE GENOMIC DNA]</scope>
    <source>
        <strain evidence="2">DSM 1384</strain>
    </source>
</reference>
<gene>
    <name evidence="1" type="ORF">CLPU_7c00770</name>
</gene>
<evidence type="ECO:0000313" key="2">
    <source>
        <dbReference type="Proteomes" id="UP000037267"/>
    </source>
</evidence>
<name>A0A0L0WA79_GOTPU</name>
<accession>A0A0L0WA79</accession>
<keyword evidence="2" id="KW-1185">Reference proteome</keyword>
<protein>
    <submittedName>
        <fullName evidence="1">Uncharacterized protein</fullName>
    </submittedName>
</protein>
<comment type="caution">
    <text evidence="1">The sequence shown here is derived from an EMBL/GenBank/DDBJ whole genome shotgun (WGS) entry which is preliminary data.</text>
</comment>
<dbReference type="PATRIC" id="fig|1503.3.peg.3064"/>
<dbReference type="RefSeq" id="WP_050355275.1">
    <property type="nucleotide sequence ID" value="NZ_LGSS01000007.1"/>
</dbReference>
<dbReference type="OrthoDB" id="3078572at2"/>